<evidence type="ECO:0000313" key="3">
    <source>
        <dbReference type="Proteomes" id="UP001610104"/>
    </source>
</evidence>
<keyword evidence="2" id="KW-0378">Hydrolase</keyword>
<dbReference type="PANTHER" id="PTHR43265">
    <property type="entry name" value="ESTERASE ESTD"/>
    <property type="match status" value="1"/>
</dbReference>
<name>A0ABW7MSR1_9FLAO</name>
<comment type="caution">
    <text evidence="2">The sequence shown here is derived from an EMBL/GenBank/DDBJ whole genome shotgun (WGS) entry which is preliminary data.</text>
</comment>
<dbReference type="Pfam" id="PF12146">
    <property type="entry name" value="Hydrolase_4"/>
    <property type="match status" value="1"/>
</dbReference>
<dbReference type="InterPro" id="IPR029058">
    <property type="entry name" value="AB_hydrolase_fold"/>
</dbReference>
<dbReference type="InterPro" id="IPR053145">
    <property type="entry name" value="AB_hydrolase_Est10"/>
</dbReference>
<evidence type="ECO:0000259" key="1">
    <source>
        <dbReference type="Pfam" id="PF12146"/>
    </source>
</evidence>
<dbReference type="PANTHER" id="PTHR43265:SF1">
    <property type="entry name" value="ESTERASE ESTD"/>
    <property type="match status" value="1"/>
</dbReference>
<sequence length="307" mass="34599">MKNRILIFTLFCFLKTFSQNTNFITQQIAINNLIDGTLLIPNNEEKPNLVIIIGGSGPTDRNGNQSFLKNNSLKNLAEGLSSNNIATFRYDKRIVKQIKQGNIDRNILFDDFVTDAISVLTYFKKPNSFNHIFILGHSQGSLVGMLAAQGRADGFISLAGAAQSIDNIVIEQIAKTYPSLSKEAESVFDYLRKGKKTDNYPIELASVFNKDIQSFMMNWMQYNPQEEIKKLQMPILIINGTKDLQVEPKEAQLLHEAVPSSSLELIDNMNHVLVTIEGDNIENSKSYNESFRKTAPQLMEALLRFVK</sequence>
<protein>
    <submittedName>
        <fullName evidence="2">Alpha/beta hydrolase</fullName>
    </submittedName>
</protein>
<dbReference type="Gene3D" id="3.40.50.1820">
    <property type="entry name" value="alpha/beta hydrolase"/>
    <property type="match status" value="1"/>
</dbReference>
<feature type="domain" description="Serine aminopeptidase S33" evidence="1">
    <location>
        <begin position="74"/>
        <end position="274"/>
    </location>
</feature>
<dbReference type="EMBL" id="JBAWKC010000001">
    <property type="protein sequence ID" value="MFH6768207.1"/>
    <property type="molecule type" value="Genomic_DNA"/>
</dbReference>
<dbReference type="SUPFAM" id="SSF53474">
    <property type="entry name" value="alpha/beta-Hydrolases"/>
    <property type="match status" value="1"/>
</dbReference>
<dbReference type="RefSeq" id="WP_395437447.1">
    <property type="nucleotide sequence ID" value="NZ_JBAWKC010000001.1"/>
</dbReference>
<dbReference type="InterPro" id="IPR022742">
    <property type="entry name" value="Hydrolase_4"/>
</dbReference>
<proteinExistence type="predicted"/>
<reference evidence="2 3" key="1">
    <citation type="submission" date="2024-02" db="EMBL/GenBank/DDBJ databases">
        <title>A Gaetbulibacter species isolated from tidal flats and genomic insights of their niches.</title>
        <authorList>
            <person name="Ye Y."/>
        </authorList>
    </citation>
    <scope>NUCLEOTIDE SEQUENCE [LARGE SCALE GENOMIC DNA]</scope>
    <source>
        <strain evidence="2 3">KEM-8</strain>
    </source>
</reference>
<keyword evidence="3" id="KW-1185">Reference proteome</keyword>
<evidence type="ECO:0000313" key="2">
    <source>
        <dbReference type="EMBL" id="MFH6768207.1"/>
    </source>
</evidence>
<organism evidence="2 3">
    <name type="scientific">Gaetbulibacter aquiaggeris</name>
    <dbReference type="NCBI Taxonomy" id="1735373"/>
    <lineage>
        <taxon>Bacteria</taxon>
        <taxon>Pseudomonadati</taxon>
        <taxon>Bacteroidota</taxon>
        <taxon>Flavobacteriia</taxon>
        <taxon>Flavobacteriales</taxon>
        <taxon>Flavobacteriaceae</taxon>
        <taxon>Gaetbulibacter</taxon>
    </lineage>
</organism>
<dbReference type="GO" id="GO:0016787">
    <property type="term" value="F:hydrolase activity"/>
    <property type="evidence" value="ECO:0007669"/>
    <property type="project" value="UniProtKB-KW"/>
</dbReference>
<gene>
    <name evidence="2" type="ORF">V8G56_05635</name>
</gene>
<dbReference type="Proteomes" id="UP001610104">
    <property type="component" value="Unassembled WGS sequence"/>
</dbReference>
<accession>A0ABW7MSR1</accession>